<dbReference type="InterPro" id="IPR029052">
    <property type="entry name" value="Metallo-depent_PP-like"/>
</dbReference>
<organism evidence="6 7">
    <name type="scientific">Streblomastix strix</name>
    <dbReference type="NCBI Taxonomy" id="222440"/>
    <lineage>
        <taxon>Eukaryota</taxon>
        <taxon>Metamonada</taxon>
        <taxon>Preaxostyla</taxon>
        <taxon>Oxymonadida</taxon>
        <taxon>Streblomastigidae</taxon>
        <taxon>Streblomastix</taxon>
    </lineage>
</organism>
<dbReference type="InterPro" id="IPR006186">
    <property type="entry name" value="Ser/Thr-sp_prot-phosphatase"/>
</dbReference>
<protein>
    <submittedName>
        <fullName evidence="6">Putative Serine/threonine-protein phosphatase</fullName>
    </submittedName>
</protein>
<dbReference type="PANTHER" id="PTHR45668">
    <property type="entry name" value="SERINE/THREONINE-PROTEIN PHOSPHATASE 5-RELATED"/>
    <property type="match status" value="1"/>
</dbReference>
<evidence type="ECO:0000313" key="6">
    <source>
        <dbReference type="EMBL" id="KAA6396714.1"/>
    </source>
</evidence>
<feature type="compositionally biased region" description="Basic and acidic residues" evidence="4">
    <location>
        <begin position="607"/>
        <end position="630"/>
    </location>
</feature>
<dbReference type="GO" id="GO:0046872">
    <property type="term" value="F:metal ion binding"/>
    <property type="evidence" value="ECO:0007669"/>
    <property type="project" value="UniProtKB-KW"/>
</dbReference>
<comment type="cofactor">
    <cofactor evidence="1">
        <name>Mn(2+)</name>
        <dbReference type="ChEBI" id="CHEBI:29035"/>
    </cofactor>
</comment>
<dbReference type="SUPFAM" id="SSF56300">
    <property type="entry name" value="Metallo-dependent phosphatases"/>
    <property type="match status" value="1"/>
</dbReference>
<name>A0A5J4WP33_9EUKA</name>
<feature type="compositionally biased region" description="Basic and acidic residues" evidence="4">
    <location>
        <begin position="539"/>
        <end position="549"/>
    </location>
</feature>
<evidence type="ECO:0000256" key="4">
    <source>
        <dbReference type="SAM" id="MobiDB-lite"/>
    </source>
</evidence>
<keyword evidence="3" id="KW-0464">Manganese</keyword>
<feature type="compositionally biased region" description="Acidic residues" evidence="4">
    <location>
        <begin position="525"/>
        <end position="538"/>
    </location>
</feature>
<proteinExistence type="predicted"/>
<feature type="compositionally biased region" description="Basic and acidic residues" evidence="4">
    <location>
        <begin position="641"/>
        <end position="654"/>
    </location>
</feature>
<dbReference type="SMART" id="SM00156">
    <property type="entry name" value="PP2Ac"/>
    <property type="match status" value="1"/>
</dbReference>
<dbReference type="GO" id="GO:0016787">
    <property type="term" value="F:hydrolase activity"/>
    <property type="evidence" value="ECO:0007669"/>
    <property type="project" value="InterPro"/>
</dbReference>
<gene>
    <name evidence="6" type="ORF">EZS28_007760</name>
</gene>
<dbReference type="InterPro" id="IPR004843">
    <property type="entry name" value="Calcineurin-like_PHP"/>
</dbReference>
<sequence length="654" mass="74601">MFSPPRSLDELVAFGNNVQQHDYVIPASEVIGTLRATLRALVKEERVLRILYPALSGFERRTAEVRREEARLTVVGDVHGNWSSLVSVLLTNGLPSSRNAYLFLGDYVDRGAHGVEVFILLCAYKVLFPSSVFLLMGNHEAEAGLHARYGFQDEIRKKYPQENIDVSKMRGIEFCPLTCTNHIYLDFLKVFFSLPIGAVVYPSLLAVPFTRILKRVGCSLTNDNMNMNLNMKMNKDSNTNMEGLSSPQALTPIQLSPSKVFAGDASPVCTPVAIKMAIAHGLDGISGRGLLFIHGGLPMIGTGDIGMNDITLNEIEKYDLRGGVRSERSQQIVHQLLWNDPSPTDSDTEIDLPQASPRELIKSFNESNIEQNRNPNLKTNFFSNIEDQQFKYDEQEQSESPYQQRNLNVRTSIRGEGAYLFDNTSTNRFLDKHGLKCIVRAHEMKIGGFDVSHSGRCVTIFSSAKYMGCQNKGAIARVSFHNVLQENDQEQEKKETDNIALIKMKQKKEYLNDDDDNNNNKQMDKDEDEVEDEDEDKDEQDKDKEKDKNIEDLNKNEYFGQEIRTIMEGKLHLVPVFDFIQFDSEKEKQINLILKEEEEEEWMQKQIENEAKTPYEIEDTNKMDYSKMERDEDNQVEAEIDEHISNKENRISFA</sequence>
<feature type="compositionally biased region" description="Acidic residues" evidence="4">
    <location>
        <begin position="631"/>
        <end position="640"/>
    </location>
</feature>
<dbReference type="EMBL" id="SNRW01001357">
    <property type="protein sequence ID" value="KAA6396714.1"/>
    <property type="molecule type" value="Genomic_DNA"/>
</dbReference>
<comment type="caution">
    <text evidence="6">The sequence shown here is derived from an EMBL/GenBank/DDBJ whole genome shotgun (WGS) entry which is preliminary data.</text>
</comment>
<evidence type="ECO:0000256" key="2">
    <source>
        <dbReference type="ARBA" id="ARBA00022723"/>
    </source>
</evidence>
<dbReference type="AlphaFoldDB" id="A0A5J4WP33"/>
<reference evidence="6 7" key="1">
    <citation type="submission" date="2019-03" db="EMBL/GenBank/DDBJ databases">
        <title>Single cell metagenomics reveals metabolic interactions within the superorganism composed of flagellate Streblomastix strix and complex community of Bacteroidetes bacteria on its surface.</title>
        <authorList>
            <person name="Treitli S.C."/>
            <person name="Kolisko M."/>
            <person name="Husnik F."/>
            <person name="Keeling P."/>
            <person name="Hampl V."/>
        </authorList>
    </citation>
    <scope>NUCLEOTIDE SEQUENCE [LARGE SCALE GENOMIC DNA]</scope>
    <source>
        <strain evidence="6">ST1C</strain>
    </source>
</reference>
<dbReference type="InterPro" id="IPR051134">
    <property type="entry name" value="PPP_phosphatase"/>
</dbReference>
<dbReference type="PANTHER" id="PTHR45668:SF5">
    <property type="entry name" value="SERINE_THREONINE-PROTEIN PHOSPHATASE 5"/>
    <property type="match status" value="1"/>
</dbReference>
<dbReference type="Pfam" id="PF00149">
    <property type="entry name" value="Metallophos"/>
    <property type="match status" value="1"/>
</dbReference>
<dbReference type="PRINTS" id="PR00114">
    <property type="entry name" value="STPHPHTASE"/>
</dbReference>
<evidence type="ECO:0000256" key="1">
    <source>
        <dbReference type="ARBA" id="ARBA00001936"/>
    </source>
</evidence>
<feature type="domain" description="Serine/threonine specific protein phosphatases" evidence="5">
    <location>
        <begin position="42"/>
        <end position="508"/>
    </location>
</feature>
<keyword evidence="2" id="KW-0479">Metal-binding</keyword>
<dbReference type="Proteomes" id="UP000324800">
    <property type="component" value="Unassembled WGS sequence"/>
</dbReference>
<evidence type="ECO:0000313" key="7">
    <source>
        <dbReference type="Proteomes" id="UP000324800"/>
    </source>
</evidence>
<evidence type="ECO:0000256" key="3">
    <source>
        <dbReference type="ARBA" id="ARBA00023211"/>
    </source>
</evidence>
<dbReference type="OrthoDB" id="442428at2759"/>
<accession>A0A5J4WP33</accession>
<feature type="region of interest" description="Disordered" evidence="4">
    <location>
        <begin position="507"/>
        <end position="549"/>
    </location>
</feature>
<dbReference type="CDD" id="cd00144">
    <property type="entry name" value="MPP_PPP_family"/>
    <property type="match status" value="1"/>
</dbReference>
<dbReference type="Gene3D" id="3.60.21.10">
    <property type="match status" value="1"/>
</dbReference>
<evidence type="ECO:0000259" key="5">
    <source>
        <dbReference type="SMART" id="SM00156"/>
    </source>
</evidence>
<feature type="region of interest" description="Disordered" evidence="4">
    <location>
        <begin position="607"/>
        <end position="654"/>
    </location>
</feature>